<sequence>MSTAVIRLVVSLISWNRFCNLSCKILRRKRKKNILIEKKGRRFLFLI</sequence>
<organism evidence="1">
    <name type="scientific">Anguilla anguilla</name>
    <name type="common">European freshwater eel</name>
    <name type="synonym">Muraena anguilla</name>
    <dbReference type="NCBI Taxonomy" id="7936"/>
    <lineage>
        <taxon>Eukaryota</taxon>
        <taxon>Metazoa</taxon>
        <taxon>Chordata</taxon>
        <taxon>Craniata</taxon>
        <taxon>Vertebrata</taxon>
        <taxon>Euteleostomi</taxon>
        <taxon>Actinopterygii</taxon>
        <taxon>Neopterygii</taxon>
        <taxon>Teleostei</taxon>
        <taxon>Anguilliformes</taxon>
        <taxon>Anguillidae</taxon>
        <taxon>Anguilla</taxon>
    </lineage>
</organism>
<dbReference type="AlphaFoldDB" id="A0A0E9WXJ8"/>
<reference evidence="1" key="1">
    <citation type="submission" date="2014-11" db="EMBL/GenBank/DDBJ databases">
        <authorList>
            <person name="Amaro Gonzalez C."/>
        </authorList>
    </citation>
    <scope>NUCLEOTIDE SEQUENCE</scope>
</reference>
<dbReference type="EMBL" id="GBXM01013473">
    <property type="protein sequence ID" value="JAH95104.1"/>
    <property type="molecule type" value="Transcribed_RNA"/>
</dbReference>
<name>A0A0E9WXJ8_ANGAN</name>
<protein>
    <submittedName>
        <fullName evidence="1">Uncharacterized protein</fullName>
    </submittedName>
</protein>
<evidence type="ECO:0000313" key="1">
    <source>
        <dbReference type="EMBL" id="JAH95104.1"/>
    </source>
</evidence>
<proteinExistence type="predicted"/>
<accession>A0A0E9WXJ8</accession>
<reference evidence="1" key="2">
    <citation type="journal article" date="2015" name="Fish Shellfish Immunol.">
        <title>Early steps in the European eel (Anguilla anguilla)-Vibrio vulnificus interaction in the gills: Role of the RtxA13 toxin.</title>
        <authorList>
            <person name="Callol A."/>
            <person name="Pajuelo D."/>
            <person name="Ebbesson L."/>
            <person name="Teles M."/>
            <person name="MacKenzie S."/>
            <person name="Amaro C."/>
        </authorList>
    </citation>
    <scope>NUCLEOTIDE SEQUENCE</scope>
</reference>